<protein>
    <submittedName>
        <fullName evidence="6">IclR family transcriptional regulator</fullName>
    </submittedName>
</protein>
<dbReference type="PANTHER" id="PTHR30136">
    <property type="entry name" value="HELIX-TURN-HELIX TRANSCRIPTIONAL REGULATOR, ICLR FAMILY"/>
    <property type="match status" value="1"/>
</dbReference>
<comment type="caution">
    <text evidence="6">The sequence shown here is derived from an EMBL/GenBank/DDBJ whole genome shotgun (WGS) entry which is preliminary data.</text>
</comment>
<dbReference type="InterPro" id="IPR029016">
    <property type="entry name" value="GAF-like_dom_sf"/>
</dbReference>
<keyword evidence="3" id="KW-0804">Transcription</keyword>
<evidence type="ECO:0000256" key="3">
    <source>
        <dbReference type="ARBA" id="ARBA00023163"/>
    </source>
</evidence>
<dbReference type="PROSITE" id="PS51077">
    <property type="entry name" value="HTH_ICLR"/>
    <property type="match status" value="1"/>
</dbReference>
<dbReference type="InterPro" id="IPR050707">
    <property type="entry name" value="HTH_MetabolicPath_Reg"/>
</dbReference>
<dbReference type="Proteomes" id="UP000598360">
    <property type="component" value="Unassembled WGS sequence"/>
</dbReference>
<feature type="domain" description="IclR-ED" evidence="5">
    <location>
        <begin position="62"/>
        <end position="245"/>
    </location>
</feature>
<dbReference type="InterPro" id="IPR005471">
    <property type="entry name" value="Tscrpt_reg_IclR_N"/>
</dbReference>
<dbReference type="RefSeq" id="WP_193928704.1">
    <property type="nucleotide sequence ID" value="NZ_JADEYC010000019.1"/>
</dbReference>
<dbReference type="Pfam" id="PF01614">
    <property type="entry name" value="IclR_C"/>
    <property type="match status" value="1"/>
</dbReference>
<organism evidence="6 7">
    <name type="scientific">Saccharopolyspora montiporae</name>
    <dbReference type="NCBI Taxonomy" id="2781240"/>
    <lineage>
        <taxon>Bacteria</taxon>
        <taxon>Bacillati</taxon>
        <taxon>Actinomycetota</taxon>
        <taxon>Actinomycetes</taxon>
        <taxon>Pseudonocardiales</taxon>
        <taxon>Pseudonocardiaceae</taxon>
        <taxon>Saccharopolyspora</taxon>
    </lineage>
</organism>
<feature type="domain" description="HTH iclR-type" evidence="4">
    <location>
        <begin position="2"/>
        <end position="61"/>
    </location>
</feature>
<dbReference type="Pfam" id="PF09339">
    <property type="entry name" value="HTH_IclR"/>
    <property type="match status" value="1"/>
</dbReference>
<dbReference type="InterPro" id="IPR014757">
    <property type="entry name" value="Tscrpt_reg_IclR_C"/>
</dbReference>
<reference evidence="6" key="1">
    <citation type="submission" date="2020-10" db="EMBL/GenBank/DDBJ databases">
        <title>Diversity and distribution of actinomycetes associated with coral in the coast of Hainan.</title>
        <authorList>
            <person name="Li F."/>
        </authorList>
    </citation>
    <scope>NUCLEOTIDE SEQUENCE</scope>
    <source>
        <strain evidence="6">HNM0983</strain>
    </source>
</reference>
<name>A0A929BBE7_9PSEU</name>
<evidence type="ECO:0000256" key="2">
    <source>
        <dbReference type="ARBA" id="ARBA00023125"/>
    </source>
</evidence>
<dbReference type="PROSITE" id="PS51078">
    <property type="entry name" value="ICLR_ED"/>
    <property type="match status" value="1"/>
</dbReference>
<dbReference type="SMART" id="SM00346">
    <property type="entry name" value="HTH_ICLR"/>
    <property type="match status" value="1"/>
</dbReference>
<keyword evidence="1" id="KW-0805">Transcription regulation</keyword>
<dbReference type="Gene3D" id="3.30.450.40">
    <property type="match status" value="1"/>
</dbReference>
<evidence type="ECO:0000259" key="5">
    <source>
        <dbReference type="PROSITE" id="PS51078"/>
    </source>
</evidence>
<dbReference type="SUPFAM" id="SSF55781">
    <property type="entry name" value="GAF domain-like"/>
    <property type="match status" value="1"/>
</dbReference>
<gene>
    <name evidence="6" type="ORF">IQ251_12505</name>
</gene>
<dbReference type="PANTHER" id="PTHR30136:SF24">
    <property type="entry name" value="HTH-TYPE TRANSCRIPTIONAL REPRESSOR ALLR"/>
    <property type="match status" value="1"/>
</dbReference>
<sequence>MSQSLERGLTVLGALGDGPQTLDGLATAAGVHKSTALRLLRTLEANRFVRREGAHHYRLGSALFDLANRALEDVDVRDAARGPIRELAENTGHTIHVAVQEGDEVVYVDKVDSRHAVRMYSRVGRHVPLHCTAVGKALVAECPPAVREQLAHRIEYPRMTASTVGSAPEFLAELDRVRQRGFAVDRGEHEDFIHCIAAPVRDGSGEVVAAVSLSVPQVLLDIDGLLALVDDLLRTTGQVSAELGGRHEPTNGEEDR</sequence>
<evidence type="ECO:0000256" key="1">
    <source>
        <dbReference type="ARBA" id="ARBA00023015"/>
    </source>
</evidence>
<keyword evidence="7" id="KW-1185">Reference proteome</keyword>
<dbReference type="InterPro" id="IPR036390">
    <property type="entry name" value="WH_DNA-bd_sf"/>
</dbReference>
<dbReference type="GO" id="GO:0045892">
    <property type="term" value="P:negative regulation of DNA-templated transcription"/>
    <property type="evidence" value="ECO:0007669"/>
    <property type="project" value="TreeGrafter"/>
</dbReference>
<dbReference type="GO" id="GO:0003677">
    <property type="term" value="F:DNA binding"/>
    <property type="evidence" value="ECO:0007669"/>
    <property type="project" value="UniProtKB-KW"/>
</dbReference>
<proteinExistence type="predicted"/>
<dbReference type="SUPFAM" id="SSF46785">
    <property type="entry name" value="Winged helix' DNA-binding domain"/>
    <property type="match status" value="1"/>
</dbReference>
<keyword evidence="2" id="KW-0238">DNA-binding</keyword>
<dbReference type="EMBL" id="JADEYC010000019">
    <property type="protein sequence ID" value="MBE9375265.1"/>
    <property type="molecule type" value="Genomic_DNA"/>
</dbReference>
<dbReference type="GO" id="GO:0003700">
    <property type="term" value="F:DNA-binding transcription factor activity"/>
    <property type="evidence" value="ECO:0007669"/>
    <property type="project" value="TreeGrafter"/>
</dbReference>
<evidence type="ECO:0000259" key="4">
    <source>
        <dbReference type="PROSITE" id="PS51077"/>
    </source>
</evidence>
<dbReference type="AlphaFoldDB" id="A0A929BBE7"/>
<dbReference type="InterPro" id="IPR036388">
    <property type="entry name" value="WH-like_DNA-bd_sf"/>
</dbReference>
<evidence type="ECO:0000313" key="7">
    <source>
        <dbReference type="Proteomes" id="UP000598360"/>
    </source>
</evidence>
<evidence type="ECO:0000313" key="6">
    <source>
        <dbReference type="EMBL" id="MBE9375265.1"/>
    </source>
</evidence>
<dbReference type="Gene3D" id="1.10.10.10">
    <property type="entry name" value="Winged helix-like DNA-binding domain superfamily/Winged helix DNA-binding domain"/>
    <property type="match status" value="1"/>
</dbReference>
<accession>A0A929BBE7</accession>